<accession>A0A9P4HG33</accession>
<keyword evidence="4" id="KW-0238">DNA-binding</keyword>
<evidence type="ECO:0000313" key="10">
    <source>
        <dbReference type="Proteomes" id="UP000799777"/>
    </source>
</evidence>
<dbReference type="PANTHER" id="PTHR47171:SF6">
    <property type="entry name" value="SPECIFIC TRANSCRIPTION FACTOR, PUTATIVE (AFU_ORTHOLOGUE AFUA_2G06130)-RELATED"/>
    <property type="match status" value="1"/>
</dbReference>
<feature type="compositionally biased region" description="Basic and acidic residues" evidence="7">
    <location>
        <begin position="68"/>
        <end position="81"/>
    </location>
</feature>
<dbReference type="CDD" id="cd00067">
    <property type="entry name" value="GAL4"/>
    <property type="match status" value="1"/>
</dbReference>
<evidence type="ECO:0000256" key="3">
    <source>
        <dbReference type="ARBA" id="ARBA00023015"/>
    </source>
</evidence>
<dbReference type="CDD" id="cd12148">
    <property type="entry name" value="fungal_TF_MHR"/>
    <property type="match status" value="1"/>
</dbReference>
<feature type="region of interest" description="Disordered" evidence="7">
    <location>
        <begin position="18"/>
        <end position="111"/>
    </location>
</feature>
<organism evidence="9 10">
    <name type="scientific">Setomelanomma holmii</name>
    <dbReference type="NCBI Taxonomy" id="210430"/>
    <lineage>
        <taxon>Eukaryota</taxon>
        <taxon>Fungi</taxon>
        <taxon>Dikarya</taxon>
        <taxon>Ascomycota</taxon>
        <taxon>Pezizomycotina</taxon>
        <taxon>Dothideomycetes</taxon>
        <taxon>Pleosporomycetidae</taxon>
        <taxon>Pleosporales</taxon>
        <taxon>Pleosporineae</taxon>
        <taxon>Phaeosphaeriaceae</taxon>
        <taxon>Setomelanomma</taxon>
    </lineage>
</organism>
<dbReference type="InterPro" id="IPR036864">
    <property type="entry name" value="Zn2-C6_fun-type_DNA-bd_sf"/>
</dbReference>
<feature type="compositionally biased region" description="Low complexity" evidence="7">
    <location>
        <begin position="565"/>
        <end position="576"/>
    </location>
</feature>
<evidence type="ECO:0000256" key="7">
    <source>
        <dbReference type="SAM" id="MobiDB-lite"/>
    </source>
</evidence>
<feature type="region of interest" description="Disordered" evidence="7">
    <location>
        <begin position="565"/>
        <end position="668"/>
    </location>
</feature>
<keyword evidence="6" id="KW-0539">Nucleus</keyword>
<proteinExistence type="predicted"/>
<dbReference type="Pfam" id="PF04082">
    <property type="entry name" value="Fungal_trans"/>
    <property type="match status" value="1"/>
</dbReference>
<keyword evidence="10" id="KW-1185">Reference proteome</keyword>
<dbReference type="PANTHER" id="PTHR47171">
    <property type="entry name" value="FARA-RELATED"/>
    <property type="match status" value="1"/>
</dbReference>
<evidence type="ECO:0000256" key="1">
    <source>
        <dbReference type="ARBA" id="ARBA00022723"/>
    </source>
</evidence>
<feature type="compositionally biased region" description="Polar residues" evidence="7">
    <location>
        <begin position="605"/>
        <end position="623"/>
    </location>
</feature>
<dbReference type="GO" id="GO:0008270">
    <property type="term" value="F:zinc ion binding"/>
    <property type="evidence" value="ECO:0007669"/>
    <property type="project" value="InterPro"/>
</dbReference>
<evidence type="ECO:0000256" key="2">
    <source>
        <dbReference type="ARBA" id="ARBA00022833"/>
    </source>
</evidence>
<feature type="domain" description="Xylanolytic transcriptional activator regulatory" evidence="8">
    <location>
        <begin position="310"/>
        <end position="383"/>
    </location>
</feature>
<gene>
    <name evidence="9" type="ORF">EK21DRAFT_58084</name>
</gene>
<keyword evidence="2" id="KW-0862">Zinc</keyword>
<dbReference type="GO" id="GO:0006351">
    <property type="term" value="P:DNA-templated transcription"/>
    <property type="evidence" value="ECO:0007669"/>
    <property type="project" value="InterPro"/>
</dbReference>
<dbReference type="SUPFAM" id="SSF57701">
    <property type="entry name" value="Zn2/Cys6 DNA-binding domain"/>
    <property type="match status" value="1"/>
</dbReference>
<dbReference type="SMART" id="SM00906">
    <property type="entry name" value="Fungal_trans"/>
    <property type="match status" value="1"/>
</dbReference>
<evidence type="ECO:0000256" key="6">
    <source>
        <dbReference type="ARBA" id="ARBA00023242"/>
    </source>
</evidence>
<evidence type="ECO:0000256" key="4">
    <source>
        <dbReference type="ARBA" id="ARBA00023125"/>
    </source>
</evidence>
<dbReference type="OrthoDB" id="10031947at2759"/>
<dbReference type="InterPro" id="IPR001138">
    <property type="entry name" value="Zn2Cys6_DnaBD"/>
</dbReference>
<evidence type="ECO:0000256" key="5">
    <source>
        <dbReference type="ARBA" id="ARBA00023163"/>
    </source>
</evidence>
<sequence length="714" mass="79404">MSSMITFAANNEFFRKRKRVHRACESCKKRRKRCSHTFDGEDDGSSTQSGHVPNPTSDPRGYATNGHHHYDSRGLRVDSHGHGHPHASMAPPQSPASAESHSSKTPPNFLGYLNPEAVLREQVHSEKDKTADSPMHPPIGQWIEEAEQRRPIAVPPGSGAPPRINETGPHSTQELKISRALQQYLDTVGVDILPSRKSQEVLRDIYFAYVHPLLPIVDKELFYEQYEISREPRLLMQAICIVASKHADAAKYLALGDDEQPLTPRDFSQRLYNAVIIGIEAKLEKNRVVLIQVLALISLHCEGPEGAEQSSMHLAQAIHHAHTFGLQFGHQWKNQSSESQGNLEDVFWVLWSLDKINACMNGRPLLMHDRDNCLRTPPKDPEKRSTPFGIWLQIAEMLDRVIDYYRPGRREDETGWEGDDFLGFEEMVGDGEDKLEGPLMSLLSLFHHTMCMASHKSLSINAPVKSSPSYVRQSLSATRVIHLLNAEPPEMLPPLPIVPYALGVALSVVYRHFRSRRLKVHVNRATEELKQCVRLLDRLRNSWWSAGTVADLGRAVLSNAAGRNTNAANTPAAIPAEPGQPETKTEPATPIATQNGSLPPPNQPRWPQSSVDNQIDPRLQQQPSLPPTPMTNLLNPMPAPTPGQHPTSSERAPMQAPHGPNGFGFAETSPDWLNFDTAFENFEGLLGSSGADLSNELFRPLGYEGFEGYLDPAA</sequence>
<dbReference type="GO" id="GO:0003677">
    <property type="term" value="F:DNA binding"/>
    <property type="evidence" value="ECO:0007669"/>
    <property type="project" value="UniProtKB-KW"/>
</dbReference>
<dbReference type="AlphaFoldDB" id="A0A9P4HG33"/>
<comment type="caution">
    <text evidence="9">The sequence shown here is derived from an EMBL/GenBank/DDBJ whole genome shotgun (WGS) entry which is preliminary data.</text>
</comment>
<reference evidence="9" key="1">
    <citation type="journal article" date="2020" name="Stud. Mycol.">
        <title>101 Dothideomycetes genomes: a test case for predicting lifestyles and emergence of pathogens.</title>
        <authorList>
            <person name="Haridas S."/>
            <person name="Albert R."/>
            <person name="Binder M."/>
            <person name="Bloem J."/>
            <person name="Labutti K."/>
            <person name="Salamov A."/>
            <person name="Andreopoulos B."/>
            <person name="Baker S."/>
            <person name="Barry K."/>
            <person name="Bills G."/>
            <person name="Bluhm B."/>
            <person name="Cannon C."/>
            <person name="Castanera R."/>
            <person name="Culley D."/>
            <person name="Daum C."/>
            <person name="Ezra D."/>
            <person name="Gonzalez J."/>
            <person name="Henrissat B."/>
            <person name="Kuo A."/>
            <person name="Liang C."/>
            <person name="Lipzen A."/>
            <person name="Lutzoni F."/>
            <person name="Magnuson J."/>
            <person name="Mondo S."/>
            <person name="Nolan M."/>
            <person name="Ohm R."/>
            <person name="Pangilinan J."/>
            <person name="Park H.-J."/>
            <person name="Ramirez L."/>
            <person name="Alfaro M."/>
            <person name="Sun H."/>
            <person name="Tritt A."/>
            <person name="Yoshinaga Y."/>
            <person name="Zwiers L.-H."/>
            <person name="Turgeon B."/>
            <person name="Goodwin S."/>
            <person name="Spatafora J."/>
            <person name="Crous P."/>
            <person name="Grigoriev I."/>
        </authorList>
    </citation>
    <scope>NUCLEOTIDE SEQUENCE</scope>
    <source>
        <strain evidence="9">CBS 110217</strain>
    </source>
</reference>
<name>A0A9P4HG33_9PLEO</name>
<evidence type="ECO:0000313" key="9">
    <source>
        <dbReference type="EMBL" id="KAF2033604.1"/>
    </source>
</evidence>
<dbReference type="Proteomes" id="UP000799777">
    <property type="component" value="Unassembled WGS sequence"/>
</dbReference>
<keyword evidence="3" id="KW-0805">Transcription regulation</keyword>
<keyword evidence="1" id="KW-0479">Metal-binding</keyword>
<dbReference type="InterPro" id="IPR007219">
    <property type="entry name" value="XnlR_reg_dom"/>
</dbReference>
<keyword evidence="5" id="KW-0804">Transcription</keyword>
<dbReference type="EMBL" id="ML978165">
    <property type="protein sequence ID" value="KAF2033604.1"/>
    <property type="molecule type" value="Genomic_DNA"/>
</dbReference>
<dbReference type="GO" id="GO:0000981">
    <property type="term" value="F:DNA-binding transcription factor activity, RNA polymerase II-specific"/>
    <property type="evidence" value="ECO:0007669"/>
    <property type="project" value="InterPro"/>
</dbReference>
<evidence type="ECO:0000259" key="8">
    <source>
        <dbReference type="SMART" id="SM00906"/>
    </source>
</evidence>
<protein>
    <recommendedName>
        <fullName evidence="8">Xylanolytic transcriptional activator regulatory domain-containing protein</fullName>
    </recommendedName>
</protein>
<feature type="compositionally biased region" description="Polar residues" evidence="7">
    <location>
        <begin position="45"/>
        <end position="57"/>
    </location>
</feature>
<dbReference type="InterPro" id="IPR052073">
    <property type="entry name" value="Amide_Lactam_Regulators"/>
</dbReference>
<feature type="compositionally biased region" description="Low complexity" evidence="7">
    <location>
        <begin position="86"/>
        <end position="100"/>
    </location>
</feature>